<dbReference type="OrthoDB" id="291007at2759"/>
<evidence type="ECO:0000256" key="1">
    <source>
        <dbReference type="SAM" id="SignalP"/>
    </source>
</evidence>
<keyword evidence="3" id="KW-1185">Reference proteome</keyword>
<dbReference type="Gene3D" id="3.40.390.10">
    <property type="entry name" value="Collagenase (Catalytic Domain)"/>
    <property type="match status" value="1"/>
</dbReference>
<proteinExistence type="predicted"/>
<name>A0A1R3R9I1_ASPC5</name>
<sequence>MASPWQWMVFLLPFLLRLSIFPVVDAGHPEWEHARFPSAEWFSIRPGFKYHFWPESTVPLCYESDEIRDIYHDVLWAAMRLWYAAGLPESFRLLEINHLSCIHNPFESLYVEGTRDLLASDVGMPIISMSGSPNTPDVTKPAIHLFIDQDNIDWTIKSVAHELGHTFGLLHEHQNPSFWGEYGSDRVFHFNCPYLHDFEEVTRELNWSPSVQDVEGLKTLYHNSWANPQLPFWNDIRSPYFAVFRRYSSCQA</sequence>
<protein>
    <recommendedName>
        <fullName evidence="4">Peptidase metallopeptidase domain-containing protein</fullName>
    </recommendedName>
</protein>
<evidence type="ECO:0008006" key="4">
    <source>
        <dbReference type="Google" id="ProtNLM"/>
    </source>
</evidence>
<dbReference type="GO" id="GO:0008237">
    <property type="term" value="F:metallopeptidase activity"/>
    <property type="evidence" value="ECO:0007669"/>
    <property type="project" value="InterPro"/>
</dbReference>
<keyword evidence="1" id="KW-0732">Signal</keyword>
<dbReference type="STRING" id="602072.A0A1R3R9I1"/>
<organism evidence="2 3">
    <name type="scientific">Aspergillus carbonarius (strain ITEM 5010)</name>
    <dbReference type="NCBI Taxonomy" id="602072"/>
    <lineage>
        <taxon>Eukaryota</taxon>
        <taxon>Fungi</taxon>
        <taxon>Dikarya</taxon>
        <taxon>Ascomycota</taxon>
        <taxon>Pezizomycotina</taxon>
        <taxon>Eurotiomycetes</taxon>
        <taxon>Eurotiomycetidae</taxon>
        <taxon>Eurotiales</taxon>
        <taxon>Aspergillaceae</taxon>
        <taxon>Aspergillus</taxon>
        <taxon>Aspergillus subgen. Circumdati</taxon>
    </lineage>
</organism>
<feature type="signal peptide" evidence="1">
    <location>
        <begin position="1"/>
        <end position="26"/>
    </location>
</feature>
<dbReference type="AlphaFoldDB" id="A0A1R3R9I1"/>
<reference evidence="3" key="1">
    <citation type="journal article" date="2017" name="Genome Biol.">
        <title>Comparative genomics reveals high biological diversity and specific adaptations in the industrially and medically important fungal genus Aspergillus.</title>
        <authorList>
            <person name="de Vries R.P."/>
            <person name="Riley R."/>
            <person name="Wiebenga A."/>
            <person name="Aguilar-Osorio G."/>
            <person name="Amillis S."/>
            <person name="Uchima C.A."/>
            <person name="Anderluh G."/>
            <person name="Asadollahi M."/>
            <person name="Askin M."/>
            <person name="Barry K."/>
            <person name="Battaglia E."/>
            <person name="Bayram O."/>
            <person name="Benocci T."/>
            <person name="Braus-Stromeyer S.A."/>
            <person name="Caldana C."/>
            <person name="Canovas D."/>
            <person name="Cerqueira G.C."/>
            <person name="Chen F."/>
            <person name="Chen W."/>
            <person name="Choi C."/>
            <person name="Clum A."/>
            <person name="Dos Santos R.A."/>
            <person name="Damasio A.R."/>
            <person name="Diallinas G."/>
            <person name="Emri T."/>
            <person name="Fekete E."/>
            <person name="Flipphi M."/>
            <person name="Freyberg S."/>
            <person name="Gallo A."/>
            <person name="Gournas C."/>
            <person name="Habgood R."/>
            <person name="Hainaut M."/>
            <person name="Harispe M.L."/>
            <person name="Henrissat B."/>
            <person name="Hilden K.S."/>
            <person name="Hope R."/>
            <person name="Hossain A."/>
            <person name="Karabika E."/>
            <person name="Karaffa L."/>
            <person name="Karanyi Z."/>
            <person name="Krasevec N."/>
            <person name="Kuo A."/>
            <person name="Kusch H."/>
            <person name="LaButti K."/>
            <person name="Lagendijk E.L."/>
            <person name="Lapidus A."/>
            <person name="Levasseur A."/>
            <person name="Lindquist E."/>
            <person name="Lipzen A."/>
            <person name="Logrieco A.F."/>
            <person name="MacCabe A."/>
            <person name="Maekelae M.R."/>
            <person name="Malavazi I."/>
            <person name="Melin P."/>
            <person name="Meyer V."/>
            <person name="Mielnichuk N."/>
            <person name="Miskei M."/>
            <person name="Molnar A.P."/>
            <person name="Mule G."/>
            <person name="Ngan C.Y."/>
            <person name="Orejas M."/>
            <person name="Orosz E."/>
            <person name="Ouedraogo J.P."/>
            <person name="Overkamp K.M."/>
            <person name="Park H.-S."/>
            <person name="Perrone G."/>
            <person name="Piumi F."/>
            <person name="Punt P.J."/>
            <person name="Ram A.F."/>
            <person name="Ramon A."/>
            <person name="Rauscher S."/>
            <person name="Record E."/>
            <person name="Riano-Pachon D.M."/>
            <person name="Robert V."/>
            <person name="Roehrig J."/>
            <person name="Ruller R."/>
            <person name="Salamov A."/>
            <person name="Salih N.S."/>
            <person name="Samson R.A."/>
            <person name="Sandor E."/>
            <person name="Sanguinetti M."/>
            <person name="Schuetze T."/>
            <person name="Sepcic K."/>
            <person name="Shelest E."/>
            <person name="Sherlock G."/>
            <person name="Sophianopoulou V."/>
            <person name="Squina F.M."/>
            <person name="Sun H."/>
            <person name="Susca A."/>
            <person name="Todd R.B."/>
            <person name="Tsang A."/>
            <person name="Unkles S.E."/>
            <person name="van de Wiele N."/>
            <person name="van Rossen-Uffink D."/>
            <person name="Oliveira J.V."/>
            <person name="Vesth T.C."/>
            <person name="Visser J."/>
            <person name="Yu J.-H."/>
            <person name="Zhou M."/>
            <person name="Andersen M.R."/>
            <person name="Archer D.B."/>
            <person name="Baker S.E."/>
            <person name="Benoit I."/>
            <person name="Brakhage A.A."/>
            <person name="Braus G.H."/>
            <person name="Fischer R."/>
            <person name="Frisvad J.C."/>
            <person name="Goldman G.H."/>
            <person name="Houbraken J."/>
            <person name="Oakley B."/>
            <person name="Pocsi I."/>
            <person name="Scazzocchio C."/>
            <person name="Seiboth B."/>
            <person name="vanKuyk P.A."/>
            <person name="Wortman J."/>
            <person name="Dyer P.S."/>
            <person name="Grigoriev I.V."/>
        </authorList>
    </citation>
    <scope>NUCLEOTIDE SEQUENCE [LARGE SCALE GENOMIC DNA]</scope>
    <source>
        <strain evidence="3">ITEM 5010</strain>
    </source>
</reference>
<feature type="chain" id="PRO_5012706663" description="Peptidase metallopeptidase domain-containing protein" evidence="1">
    <location>
        <begin position="27"/>
        <end position="252"/>
    </location>
</feature>
<dbReference type="VEuPathDB" id="FungiDB:ASPCADRAFT_510338"/>
<dbReference type="OMA" id="HEHQNPL"/>
<dbReference type="EMBL" id="KV907512">
    <property type="protein sequence ID" value="OOF91132.1"/>
    <property type="molecule type" value="Genomic_DNA"/>
</dbReference>
<dbReference type="InterPro" id="IPR024079">
    <property type="entry name" value="MetalloPept_cat_dom_sf"/>
</dbReference>
<evidence type="ECO:0000313" key="3">
    <source>
        <dbReference type="Proteomes" id="UP000188318"/>
    </source>
</evidence>
<gene>
    <name evidence="2" type="ORF">ASPCADRAFT_510338</name>
</gene>
<evidence type="ECO:0000313" key="2">
    <source>
        <dbReference type="EMBL" id="OOF91132.1"/>
    </source>
</evidence>
<dbReference type="Proteomes" id="UP000188318">
    <property type="component" value="Unassembled WGS sequence"/>
</dbReference>
<dbReference type="SUPFAM" id="SSF55486">
    <property type="entry name" value="Metalloproteases ('zincins'), catalytic domain"/>
    <property type="match status" value="1"/>
</dbReference>
<accession>A0A1R3R9I1</accession>